<proteinExistence type="predicted"/>
<evidence type="ECO:0000259" key="1">
    <source>
        <dbReference type="SMART" id="SM00953"/>
    </source>
</evidence>
<evidence type="ECO:0000313" key="3">
    <source>
        <dbReference type="Proteomes" id="UP000295357"/>
    </source>
</evidence>
<dbReference type="Pfam" id="PF08808">
    <property type="entry name" value="RES"/>
    <property type="match status" value="1"/>
</dbReference>
<dbReference type="InterPro" id="IPR014914">
    <property type="entry name" value="RES_dom"/>
</dbReference>
<protein>
    <submittedName>
        <fullName evidence="2">RES domain-containing protein</fullName>
    </submittedName>
</protein>
<comment type="caution">
    <text evidence="2">The sequence shown here is derived from an EMBL/GenBank/DDBJ whole genome shotgun (WGS) entry which is preliminary data.</text>
</comment>
<gene>
    <name evidence="2" type="ORF">DFR39_104219</name>
</gene>
<feature type="domain" description="RES" evidence="1">
    <location>
        <begin position="78"/>
        <end position="202"/>
    </location>
</feature>
<dbReference type="Proteomes" id="UP000295357">
    <property type="component" value="Unassembled WGS sequence"/>
</dbReference>
<dbReference type="SMART" id="SM00953">
    <property type="entry name" value="RES"/>
    <property type="match status" value="1"/>
</dbReference>
<organism evidence="2 3">
    <name type="scientific">Roseateles asaccharophilus</name>
    <dbReference type="NCBI Taxonomy" id="582607"/>
    <lineage>
        <taxon>Bacteria</taxon>
        <taxon>Pseudomonadati</taxon>
        <taxon>Pseudomonadota</taxon>
        <taxon>Betaproteobacteria</taxon>
        <taxon>Burkholderiales</taxon>
        <taxon>Sphaerotilaceae</taxon>
        <taxon>Roseateles</taxon>
    </lineage>
</organism>
<keyword evidence="3" id="KW-1185">Reference proteome</keyword>
<accession>A0A4R6N412</accession>
<dbReference type="AlphaFoldDB" id="A0A4R6N412"/>
<sequence length="227" mass="24903">MSVVPESDLFWPDSCRLIPSRFPPVSLFERVAVPADLDIVFAIEALGNPRLRQQVGDLSLVPPSERISGPGTSAIMAAFTHLNPEGSRFSDGSYGVYYAAESLETAVAEVSHHRARFLASTAEPPLELDLRCYRVAVRARLLDVRGQGGELHDAQSYQASQRFALEQRAAGALGIAYDSVRRPGGSCVALFTPRATQPPARQAEHVSLVWDGQRMQSWYLKSELHSL</sequence>
<reference evidence="2 3" key="1">
    <citation type="submission" date="2019-03" db="EMBL/GenBank/DDBJ databases">
        <title>Genomic Encyclopedia of Type Strains, Phase IV (KMG-IV): sequencing the most valuable type-strain genomes for metagenomic binning, comparative biology and taxonomic classification.</title>
        <authorList>
            <person name="Goeker M."/>
        </authorList>
    </citation>
    <scope>NUCLEOTIDE SEQUENCE [LARGE SCALE GENOMIC DNA]</scope>
    <source>
        <strain evidence="2 3">DSM 25082</strain>
    </source>
</reference>
<evidence type="ECO:0000313" key="2">
    <source>
        <dbReference type="EMBL" id="TDP09656.1"/>
    </source>
</evidence>
<name>A0A4R6N412_9BURK</name>
<dbReference type="OrthoDB" id="9795903at2"/>
<dbReference type="EMBL" id="SNXE01000004">
    <property type="protein sequence ID" value="TDP09656.1"/>
    <property type="molecule type" value="Genomic_DNA"/>
</dbReference>